<dbReference type="EMBL" id="FNVT01000017">
    <property type="protein sequence ID" value="SEH00768.1"/>
    <property type="molecule type" value="Genomic_DNA"/>
</dbReference>
<evidence type="ECO:0008006" key="4">
    <source>
        <dbReference type="Google" id="ProtNLM"/>
    </source>
</evidence>
<dbReference type="SUPFAM" id="SSF103473">
    <property type="entry name" value="MFS general substrate transporter"/>
    <property type="match status" value="1"/>
</dbReference>
<evidence type="ECO:0000313" key="2">
    <source>
        <dbReference type="EMBL" id="SEH00768.1"/>
    </source>
</evidence>
<name>A0A1H6ESD5_9ACTN</name>
<proteinExistence type="predicted"/>
<dbReference type="RefSeq" id="WP_103961894.1">
    <property type="nucleotide sequence ID" value="NZ_FNVT01000017.1"/>
</dbReference>
<evidence type="ECO:0000256" key="1">
    <source>
        <dbReference type="SAM" id="Phobius"/>
    </source>
</evidence>
<organism evidence="2 3">
    <name type="scientific">Nonomuraea solani</name>
    <dbReference type="NCBI Taxonomy" id="1144553"/>
    <lineage>
        <taxon>Bacteria</taxon>
        <taxon>Bacillati</taxon>
        <taxon>Actinomycetota</taxon>
        <taxon>Actinomycetes</taxon>
        <taxon>Streptosporangiales</taxon>
        <taxon>Streptosporangiaceae</taxon>
        <taxon>Nonomuraea</taxon>
    </lineage>
</organism>
<dbReference type="AlphaFoldDB" id="A0A1H6ESD5"/>
<feature type="transmembrane region" description="Helical" evidence="1">
    <location>
        <begin position="62"/>
        <end position="87"/>
    </location>
</feature>
<keyword evidence="3" id="KW-1185">Reference proteome</keyword>
<dbReference type="Proteomes" id="UP000236732">
    <property type="component" value="Unassembled WGS sequence"/>
</dbReference>
<evidence type="ECO:0000313" key="3">
    <source>
        <dbReference type="Proteomes" id="UP000236732"/>
    </source>
</evidence>
<reference evidence="2 3" key="1">
    <citation type="submission" date="2016-10" db="EMBL/GenBank/DDBJ databases">
        <authorList>
            <person name="de Groot N.N."/>
        </authorList>
    </citation>
    <scope>NUCLEOTIDE SEQUENCE [LARGE SCALE GENOMIC DNA]</scope>
    <source>
        <strain evidence="2 3">CGMCC 4.7037</strain>
    </source>
</reference>
<keyword evidence="1" id="KW-1133">Transmembrane helix</keyword>
<protein>
    <recommendedName>
        <fullName evidence="4">Major facilitator superfamily (MFS) profile domain-containing protein</fullName>
    </recommendedName>
</protein>
<sequence>MAVLGAGFGLVMQNLVTLAQNAARPADLGAVTSAVLSVRGFGMAAGVALTGGLLGDGPPRSLAAAVPGALLWGLVPATALLVLLATLPRKD</sequence>
<accession>A0A1H6ESD5</accession>
<gene>
    <name evidence="2" type="ORF">SAMN05444920_117199</name>
</gene>
<keyword evidence="1" id="KW-0472">Membrane</keyword>
<keyword evidence="1" id="KW-0812">Transmembrane</keyword>
<dbReference type="InterPro" id="IPR036259">
    <property type="entry name" value="MFS_trans_sf"/>
</dbReference>